<gene>
    <name evidence="2" type="ORF">DFH01_23455</name>
</gene>
<comment type="caution">
    <text evidence="2">The sequence shown here is derived from an EMBL/GenBank/DDBJ whole genome shotgun (WGS) entry which is preliminary data.</text>
</comment>
<feature type="signal peptide" evidence="1">
    <location>
        <begin position="1"/>
        <end position="21"/>
    </location>
</feature>
<dbReference type="PANTHER" id="PTHR42941">
    <property type="entry name" value="SLL1037 PROTEIN"/>
    <property type="match status" value="1"/>
</dbReference>
<evidence type="ECO:0000313" key="2">
    <source>
        <dbReference type="EMBL" id="PWS34505.1"/>
    </source>
</evidence>
<dbReference type="Proteomes" id="UP000245765">
    <property type="component" value="Unassembled WGS sequence"/>
</dbReference>
<dbReference type="PANTHER" id="PTHR42941:SF1">
    <property type="entry name" value="SLL1037 PROTEIN"/>
    <property type="match status" value="1"/>
</dbReference>
<dbReference type="NCBIfam" id="TIGR02122">
    <property type="entry name" value="TRAP_TAXI"/>
    <property type="match status" value="1"/>
</dbReference>
<keyword evidence="1" id="KW-0732">Signal</keyword>
<name>A0A317F717_9PROT</name>
<protein>
    <submittedName>
        <fullName evidence="2">C4-dicarboxylate ABC transporter substrate-binding protein</fullName>
    </submittedName>
</protein>
<feature type="chain" id="PRO_5016382817" evidence="1">
    <location>
        <begin position="22"/>
        <end position="313"/>
    </location>
</feature>
<evidence type="ECO:0000313" key="3">
    <source>
        <dbReference type="Proteomes" id="UP000245765"/>
    </source>
</evidence>
<proteinExistence type="predicted"/>
<dbReference type="Gene3D" id="3.40.190.10">
    <property type="entry name" value="Periplasmic binding protein-like II"/>
    <property type="match status" value="2"/>
</dbReference>
<keyword evidence="3" id="KW-1185">Reference proteome</keyword>
<sequence>MRRAAALLLAALGAIGAGWPAAGMERQRQQVVTVGTGAMRGSYYPTARAICRVVNRELRGENIRCSAEPTYGSVYNLQMMQSGDLDFALAQADVQHQAMTGVGEWAQQPFVTLRAVFPVYEESVALVVTSDSGIANLDGLRGRRLNAGVPGSGTRATWDAIAAVAAWQGNQRVRLVETGDAAGALCGGRVDAAVTVGFHPVSSVRGQLAACATRIVPVEGALRDSVVAQHPYFRAAVIPAAAYGLAAPVPTIGMRTDFVTSAATDPRIVAAFLRAVLANRDELASVLPALVGWNPEASRDTIAPLHEAVRARR</sequence>
<dbReference type="EMBL" id="QGNA01000006">
    <property type="protein sequence ID" value="PWS34505.1"/>
    <property type="molecule type" value="Genomic_DNA"/>
</dbReference>
<dbReference type="InterPro" id="IPR011852">
    <property type="entry name" value="TRAP_TAXI"/>
</dbReference>
<reference evidence="3" key="1">
    <citation type="submission" date="2018-05" db="EMBL/GenBank/DDBJ databases">
        <authorList>
            <person name="Du Z."/>
            <person name="Wang X."/>
        </authorList>
    </citation>
    <scope>NUCLEOTIDE SEQUENCE [LARGE SCALE GENOMIC DNA]</scope>
    <source>
        <strain evidence="3">CQN31</strain>
    </source>
</reference>
<organism evidence="2 3">
    <name type="scientific">Falsiroseomonas bella</name>
    <dbReference type="NCBI Taxonomy" id="2184016"/>
    <lineage>
        <taxon>Bacteria</taxon>
        <taxon>Pseudomonadati</taxon>
        <taxon>Pseudomonadota</taxon>
        <taxon>Alphaproteobacteria</taxon>
        <taxon>Acetobacterales</taxon>
        <taxon>Roseomonadaceae</taxon>
        <taxon>Falsiroseomonas</taxon>
    </lineage>
</organism>
<dbReference type="AlphaFoldDB" id="A0A317F717"/>
<evidence type="ECO:0000256" key="1">
    <source>
        <dbReference type="SAM" id="SignalP"/>
    </source>
</evidence>
<dbReference type="RefSeq" id="WP_109872955.1">
    <property type="nucleotide sequence ID" value="NZ_QGNA01000006.1"/>
</dbReference>
<dbReference type="Pfam" id="PF16868">
    <property type="entry name" value="NMT1_3"/>
    <property type="match status" value="1"/>
</dbReference>
<dbReference type="OrthoDB" id="8477520at2"/>
<accession>A0A317F717</accession>
<dbReference type="SUPFAM" id="SSF53850">
    <property type="entry name" value="Periplasmic binding protein-like II"/>
    <property type="match status" value="1"/>
</dbReference>